<name>A0A0E9WHY7_ANGAN</name>
<accession>A0A0E9WHY7</accession>
<organism evidence="1">
    <name type="scientific">Anguilla anguilla</name>
    <name type="common">European freshwater eel</name>
    <name type="synonym">Muraena anguilla</name>
    <dbReference type="NCBI Taxonomy" id="7936"/>
    <lineage>
        <taxon>Eukaryota</taxon>
        <taxon>Metazoa</taxon>
        <taxon>Chordata</taxon>
        <taxon>Craniata</taxon>
        <taxon>Vertebrata</taxon>
        <taxon>Euteleostomi</taxon>
        <taxon>Actinopterygii</taxon>
        <taxon>Neopterygii</taxon>
        <taxon>Teleostei</taxon>
        <taxon>Anguilliformes</taxon>
        <taxon>Anguillidae</taxon>
        <taxon>Anguilla</taxon>
    </lineage>
</organism>
<protein>
    <submittedName>
        <fullName evidence="1">Uncharacterized protein</fullName>
    </submittedName>
</protein>
<dbReference type="AlphaFoldDB" id="A0A0E9WHY7"/>
<reference evidence="1" key="1">
    <citation type="submission" date="2014-11" db="EMBL/GenBank/DDBJ databases">
        <authorList>
            <person name="Amaro Gonzalez C."/>
        </authorList>
    </citation>
    <scope>NUCLEOTIDE SEQUENCE</scope>
</reference>
<dbReference type="EMBL" id="GBXM01019479">
    <property type="protein sequence ID" value="JAH89098.1"/>
    <property type="molecule type" value="Transcribed_RNA"/>
</dbReference>
<evidence type="ECO:0000313" key="1">
    <source>
        <dbReference type="EMBL" id="JAH89098.1"/>
    </source>
</evidence>
<proteinExistence type="predicted"/>
<reference evidence="1" key="2">
    <citation type="journal article" date="2015" name="Fish Shellfish Immunol.">
        <title>Early steps in the European eel (Anguilla anguilla)-Vibrio vulnificus interaction in the gills: Role of the RtxA13 toxin.</title>
        <authorList>
            <person name="Callol A."/>
            <person name="Pajuelo D."/>
            <person name="Ebbesson L."/>
            <person name="Teles M."/>
            <person name="MacKenzie S."/>
            <person name="Amaro C."/>
        </authorList>
    </citation>
    <scope>NUCLEOTIDE SEQUENCE</scope>
</reference>
<sequence length="88" mass="10059">MEVHIQNTIFIVASEATTSPSCSRVFQAQLSVDLRSHPQHCHHPNYLPKHGHLHPHPTQSSLLLEILQTHRPPLKVPNPQFVSFPTYR</sequence>